<proteinExistence type="predicted"/>
<feature type="domain" description="Post-SET" evidence="5">
    <location>
        <begin position="141"/>
        <end position="157"/>
    </location>
</feature>
<name>L8GIF0_ACACF</name>
<dbReference type="PROSITE" id="PS50868">
    <property type="entry name" value="POST_SET"/>
    <property type="match status" value="1"/>
</dbReference>
<evidence type="ECO:0000256" key="1">
    <source>
        <dbReference type="ARBA" id="ARBA00022603"/>
    </source>
</evidence>
<dbReference type="InterPro" id="IPR001214">
    <property type="entry name" value="SET_dom"/>
</dbReference>
<dbReference type="InterPro" id="IPR046341">
    <property type="entry name" value="SET_dom_sf"/>
</dbReference>
<dbReference type="Gene3D" id="2.170.270.10">
    <property type="entry name" value="SET domain"/>
    <property type="match status" value="1"/>
</dbReference>
<dbReference type="Proteomes" id="UP000011083">
    <property type="component" value="Unassembled WGS sequence"/>
</dbReference>
<evidence type="ECO:0000259" key="4">
    <source>
        <dbReference type="PROSITE" id="PS50280"/>
    </source>
</evidence>
<dbReference type="STRING" id="1257118.L8GIF0"/>
<dbReference type="OMA" id="RITTNDW"/>
<dbReference type="RefSeq" id="XP_004334612.1">
    <property type="nucleotide sequence ID" value="XM_004334564.1"/>
</dbReference>
<reference evidence="6 7" key="1">
    <citation type="journal article" date="2013" name="Genome Biol.">
        <title>Genome of Acanthamoeba castellanii highlights extensive lateral gene transfer and early evolution of tyrosine kinase signaling.</title>
        <authorList>
            <person name="Clarke M."/>
            <person name="Lohan A.J."/>
            <person name="Liu B."/>
            <person name="Lagkouvardos I."/>
            <person name="Roy S."/>
            <person name="Zafar N."/>
            <person name="Bertelli C."/>
            <person name="Schilde C."/>
            <person name="Kianianmomeni A."/>
            <person name="Burglin T.R."/>
            <person name="Frech C."/>
            <person name="Turcotte B."/>
            <person name="Kopec K.O."/>
            <person name="Synnott J.M."/>
            <person name="Choo C."/>
            <person name="Paponov I."/>
            <person name="Finkler A."/>
            <person name="Soon Heng Tan C."/>
            <person name="Hutchins A.P."/>
            <person name="Weinmeier T."/>
            <person name="Rattei T."/>
            <person name="Chu J.S."/>
            <person name="Gimenez G."/>
            <person name="Irimia M."/>
            <person name="Rigden D.J."/>
            <person name="Fitzpatrick D.A."/>
            <person name="Lorenzo-Morales J."/>
            <person name="Bateman A."/>
            <person name="Chiu C.H."/>
            <person name="Tang P."/>
            <person name="Hegemann P."/>
            <person name="Fromm H."/>
            <person name="Raoult D."/>
            <person name="Greub G."/>
            <person name="Miranda-Saavedra D."/>
            <person name="Chen N."/>
            <person name="Nash P."/>
            <person name="Ginger M.L."/>
            <person name="Horn M."/>
            <person name="Schaap P."/>
            <person name="Caler L."/>
            <person name="Loftus B."/>
        </authorList>
    </citation>
    <scope>NUCLEOTIDE SEQUENCE [LARGE SCALE GENOMIC DNA]</scope>
    <source>
        <strain evidence="6 7">Neff</strain>
    </source>
</reference>
<feature type="domain" description="SET" evidence="4">
    <location>
        <begin position="17"/>
        <end position="133"/>
    </location>
</feature>
<dbReference type="InterPro" id="IPR003616">
    <property type="entry name" value="Post-SET_dom"/>
</dbReference>
<dbReference type="GO" id="GO:0032259">
    <property type="term" value="P:methylation"/>
    <property type="evidence" value="ECO:0007669"/>
    <property type="project" value="UniProtKB-KW"/>
</dbReference>
<evidence type="ECO:0000313" key="6">
    <source>
        <dbReference type="EMBL" id="ELR12599.1"/>
    </source>
</evidence>
<evidence type="ECO:0000259" key="5">
    <source>
        <dbReference type="PROSITE" id="PS50868"/>
    </source>
</evidence>
<accession>L8GIF0</accession>
<keyword evidence="1" id="KW-0489">Methyltransferase</keyword>
<dbReference type="KEGG" id="acan:ACA1_090990"/>
<dbReference type="EMBL" id="KB008103">
    <property type="protein sequence ID" value="ELR12599.1"/>
    <property type="molecule type" value="Genomic_DNA"/>
</dbReference>
<dbReference type="AlphaFoldDB" id="L8GIF0"/>
<evidence type="ECO:0000313" key="7">
    <source>
        <dbReference type="Proteomes" id="UP000011083"/>
    </source>
</evidence>
<keyword evidence="2" id="KW-0808">Transferase</keyword>
<keyword evidence="3" id="KW-0949">S-adenosyl-L-methionine</keyword>
<dbReference type="GeneID" id="14913350"/>
<dbReference type="OrthoDB" id="308383at2759"/>
<evidence type="ECO:0000256" key="3">
    <source>
        <dbReference type="ARBA" id="ARBA00022691"/>
    </source>
</evidence>
<gene>
    <name evidence="6" type="ORF">ACA1_090990</name>
</gene>
<keyword evidence="7" id="KW-1185">Reference proteome</keyword>
<dbReference type="VEuPathDB" id="AmoebaDB:ACA1_090990"/>
<evidence type="ECO:0000256" key="2">
    <source>
        <dbReference type="ARBA" id="ARBA00022679"/>
    </source>
</evidence>
<dbReference type="PROSITE" id="PS50280">
    <property type="entry name" value="SET"/>
    <property type="match status" value="1"/>
</dbReference>
<sequence>MDGEEEATWADYSFVAPFLEVRRSGNGRGMFVRDRPVTRGEVLVVWTGLAGVPDDEHSYVLQLHDDIYMIPFEYGRREPADFVNHSCNPNAGLAGEAILVAMKDIGVDEGYATLVPGAWYSPAAVQEITFDYSMADSSEVDEFTCNCHAPQCRGVVRGTDWKQPALWEKYGSHWSPYLLQKIAVLQQAQQATTSSTGGKD</sequence>
<organism evidence="6 7">
    <name type="scientific">Acanthamoeba castellanii (strain ATCC 30010 / Neff)</name>
    <dbReference type="NCBI Taxonomy" id="1257118"/>
    <lineage>
        <taxon>Eukaryota</taxon>
        <taxon>Amoebozoa</taxon>
        <taxon>Discosea</taxon>
        <taxon>Longamoebia</taxon>
        <taxon>Centramoebida</taxon>
        <taxon>Acanthamoebidae</taxon>
        <taxon>Acanthamoeba</taxon>
    </lineage>
</organism>
<protein>
    <submittedName>
        <fullName evidence="6">Nuclear protein SET, putative</fullName>
    </submittedName>
</protein>
<dbReference type="GO" id="GO:0008168">
    <property type="term" value="F:methyltransferase activity"/>
    <property type="evidence" value="ECO:0007669"/>
    <property type="project" value="UniProtKB-KW"/>
</dbReference>
<dbReference type="SUPFAM" id="SSF82199">
    <property type="entry name" value="SET domain"/>
    <property type="match status" value="1"/>
</dbReference>